<gene>
    <name evidence="1" type="ORF">NVI5450_0564</name>
</gene>
<dbReference type="AlphaFoldDB" id="A0A1L0DDU3"/>
<dbReference type="EMBL" id="FPLD01000014">
    <property type="protein sequence ID" value="SGY85791.1"/>
    <property type="molecule type" value="Genomic_DNA"/>
</dbReference>
<organism evidence="1 2">
    <name type="scientific">Moritella viscosa</name>
    <dbReference type="NCBI Taxonomy" id="80854"/>
    <lineage>
        <taxon>Bacteria</taxon>
        <taxon>Pseudomonadati</taxon>
        <taxon>Pseudomonadota</taxon>
        <taxon>Gammaproteobacteria</taxon>
        <taxon>Alteromonadales</taxon>
        <taxon>Moritellaceae</taxon>
        <taxon>Moritella</taxon>
    </lineage>
</organism>
<proteinExistence type="predicted"/>
<accession>A0A1L0DDU3</accession>
<evidence type="ECO:0000313" key="1">
    <source>
        <dbReference type="EMBL" id="SGY85791.1"/>
    </source>
</evidence>
<dbReference type="RefSeq" id="WP_256623869.1">
    <property type="nucleotide sequence ID" value="NZ_CAWRBC010000052.1"/>
</dbReference>
<sequence>MSEKEQENINPAVPVEVDAPELAICTESYKPPQRDNETQLKD</sequence>
<protein>
    <submittedName>
        <fullName evidence="1">Uncharacterized protein</fullName>
    </submittedName>
</protein>
<dbReference type="Proteomes" id="UP000183794">
    <property type="component" value="Unassembled WGS sequence"/>
</dbReference>
<name>A0A1L0DDU3_9GAMM</name>
<reference evidence="1 2" key="1">
    <citation type="submission" date="2016-11" db="EMBL/GenBank/DDBJ databases">
        <authorList>
            <person name="Jaros S."/>
            <person name="Januszkiewicz K."/>
            <person name="Wedrychowicz H."/>
        </authorList>
    </citation>
    <scope>NUCLEOTIDE SEQUENCE [LARGE SCALE GENOMIC DNA]</scope>
    <source>
        <strain evidence="1">NVI 5450</strain>
    </source>
</reference>
<evidence type="ECO:0000313" key="2">
    <source>
        <dbReference type="Proteomes" id="UP000183794"/>
    </source>
</evidence>